<evidence type="ECO:0000256" key="8">
    <source>
        <dbReference type="ARBA" id="ARBA00047883"/>
    </source>
</evidence>
<evidence type="ECO:0000256" key="11">
    <source>
        <dbReference type="RuleBase" id="RU004253"/>
    </source>
</evidence>
<dbReference type="UniPathway" id="UPA00060">
    <property type="reaction ID" value="UER00141"/>
</dbReference>
<comment type="catalytic activity">
    <reaction evidence="6 9 10">
        <text>4-methyl-5-(2-phosphooxyethyl)-thiazole + 4-amino-2-methyl-5-(diphosphooxymethyl)pyrimidine + H(+) = thiamine phosphate + diphosphate</text>
        <dbReference type="Rhea" id="RHEA:22328"/>
        <dbReference type="ChEBI" id="CHEBI:15378"/>
        <dbReference type="ChEBI" id="CHEBI:33019"/>
        <dbReference type="ChEBI" id="CHEBI:37575"/>
        <dbReference type="ChEBI" id="CHEBI:57841"/>
        <dbReference type="ChEBI" id="CHEBI:58296"/>
        <dbReference type="EC" id="2.5.1.3"/>
    </reaction>
</comment>
<sequence length="221" mass="23811">MSQLNTHFAKGLYGITPEWEDNSRLLTAIEEACRGGMRILQWRQKSLSAAESLTLALRAKEICHQYNCQFFINDSVQLALDCKADGIHIGRDDGSVAELRKACAEQGQNLLIGVSCYNKMELAKQAINDEVDYLAFGALFSSMVKPDAVSAPLALFAETKAYLRDSDMAANKAPALVGIGGIDQANAASVIHAGADSIAVISGLFESDDIQATAQYLSSLF</sequence>
<feature type="binding site" evidence="9">
    <location>
        <position position="181"/>
    </location>
    <ligand>
        <name>2-[(2R,5Z)-2-carboxy-4-methylthiazol-5(2H)-ylidene]ethyl phosphate</name>
        <dbReference type="ChEBI" id="CHEBI:62899"/>
    </ligand>
</feature>
<dbReference type="Proteomes" id="UP000254603">
    <property type="component" value="Unassembled WGS sequence"/>
</dbReference>
<comment type="similarity">
    <text evidence="9 10">Belongs to the thiamine-phosphate synthase family.</text>
</comment>
<dbReference type="RefSeq" id="WP_018573900.1">
    <property type="nucleotide sequence ID" value="NZ_CP065725.1"/>
</dbReference>
<comment type="catalytic activity">
    <reaction evidence="7 9 10">
        <text>2-(2-carboxy-4-methylthiazol-5-yl)ethyl phosphate + 4-amino-2-methyl-5-(diphosphooxymethyl)pyrimidine + 2 H(+) = thiamine phosphate + CO2 + diphosphate</text>
        <dbReference type="Rhea" id="RHEA:47848"/>
        <dbReference type="ChEBI" id="CHEBI:15378"/>
        <dbReference type="ChEBI" id="CHEBI:16526"/>
        <dbReference type="ChEBI" id="CHEBI:33019"/>
        <dbReference type="ChEBI" id="CHEBI:37575"/>
        <dbReference type="ChEBI" id="CHEBI:57841"/>
        <dbReference type="ChEBI" id="CHEBI:62890"/>
        <dbReference type="EC" id="2.5.1.3"/>
    </reaction>
</comment>
<protein>
    <recommendedName>
        <fullName evidence="9">Thiamine-phosphate synthase</fullName>
        <shortName evidence="9">TP synthase</shortName>
        <shortName evidence="9">TPS</shortName>
        <ecNumber evidence="9">2.5.1.3</ecNumber>
    </recommendedName>
    <alternativeName>
        <fullName evidence="9">Thiamine-phosphate pyrophosphorylase</fullName>
        <shortName evidence="9">TMP pyrophosphorylase</shortName>
        <shortName evidence="9">TMP-PPase</shortName>
    </alternativeName>
</protein>
<dbReference type="InterPro" id="IPR036206">
    <property type="entry name" value="ThiamineP_synth_sf"/>
</dbReference>
<dbReference type="CDD" id="cd00564">
    <property type="entry name" value="TMP_TenI"/>
    <property type="match status" value="1"/>
</dbReference>
<comment type="caution">
    <text evidence="9">Lacks conserved residue(s) required for the propagation of feature annotation.</text>
</comment>
<dbReference type="Proteomes" id="UP000594903">
    <property type="component" value="Chromosome"/>
</dbReference>
<dbReference type="GO" id="GO:0005737">
    <property type="term" value="C:cytoplasm"/>
    <property type="evidence" value="ECO:0007669"/>
    <property type="project" value="TreeGrafter"/>
</dbReference>
<dbReference type="EC" id="2.5.1.3" evidence="9"/>
<evidence type="ECO:0000256" key="4">
    <source>
        <dbReference type="ARBA" id="ARBA00022842"/>
    </source>
</evidence>
<feature type="binding site" evidence="9">
    <location>
        <begin position="201"/>
        <end position="202"/>
    </location>
    <ligand>
        <name>2-[(2R,5Z)-2-carboxy-4-methylthiazol-5(2H)-ylidene]ethyl phosphate</name>
        <dbReference type="ChEBI" id="CHEBI:62899"/>
    </ligand>
</feature>
<keyword evidence="4 9" id="KW-0460">Magnesium</keyword>
<dbReference type="GO" id="GO:0009229">
    <property type="term" value="P:thiamine diphosphate biosynthetic process"/>
    <property type="evidence" value="ECO:0007669"/>
    <property type="project" value="UniProtKB-UniRule"/>
</dbReference>
<organism evidence="14 15">
    <name type="scientific">Oligella ureolytica</name>
    <dbReference type="NCBI Taxonomy" id="90244"/>
    <lineage>
        <taxon>Bacteria</taxon>
        <taxon>Pseudomonadati</taxon>
        <taxon>Pseudomonadota</taxon>
        <taxon>Betaproteobacteria</taxon>
        <taxon>Burkholderiales</taxon>
        <taxon>Alcaligenaceae</taxon>
        <taxon>Oligella</taxon>
    </lineage>
</organism>
<dbReference type="Gene3D" id="3.20.20.70">
    <property type="entry name" value="Aldolase class I"/>
    <property type="match status" value="1"/>
</dbReference>
<dbReference type="SUPFAM" id="SSF51391">
    <property type="entry name" value="Thiamin phosphate synthase"/>
    <property type="match status" value="1"/>
</dbReference>
<feature type="binding site" evidence="9">
    <location>
        <position position="74"/>
    </location>
    <ligand>
        <name>Mg(2+)</name>
        <dbReference type="ChEBI" id="CHEBI:18420"/>
    </ligand>
</feature>
<feature type="binding site" evidence="9">
    <location>
        <position position="93"/>
    </location>
    <ligand>
        <name>Mg(2+)</name>
        <dbReference type="ChEBI" id="CHEBI:18420"/>
    </ligand>
</feature>
<dbReference type="NCBIfam" id="TIGR00693">
    <property type="entry name" value="thiE"/>
    <property type="match status" value="1"/>
</dbReference>
<dbReference type="PANTHER" id="PTHR20857">
    <property type="entry name" value="THIAMINE-PHOSPHATE PYROPHOSPHORYLASE"/>
    <property type="match status" value="1"/>
</dbReference>
<comment type="function">
    <text evidence="9">Condenses 4-methyl-5-(beta-hydroxyethyl)thiazole monophosphate (THZ-P) and 2-methyl-4-amino-5-hydroxymethyl pyrimidine pyrophosphate (HMP-PP) to form thiamine monophosphate (TMP).</text>
</comment>
<dbReference type="HAMAP" id="MF_00097">
    <property type="entry name" value="TMP_synthase"/>
    <property type="match status" value="1"/>
</dbReference>
<evidence type="ECO:0000256" key="2">
    <source>
        <dbReference type="ARBA" id="ARBA00022679"/>
    </source>
</evidence>
<evidence type="ECO:0000256" key="6">
    <source>
        <dbReference type="ARBA" id="ARBA00047334"/>
    </source>
</evidence>
<dbReference type="AlphaFoldDB" id="A0A378XF24"/>
<comment type="pathway">
    <text evidence="1 9 11">Cofactor biosynthesis; thiamine diphosphate biosynthesis; thiamine phosphate from 4-amino-2-methyl-5-diphosphomethylpyrimidine and 4-methyl-5-(2-phosphoethyl)-thiazole: step 1/1.</text>
</comment>
<dbReference type="InterPro" id="IPR013785">
    <property type="entry name" value="Aldolase_TIM"/>
</dbReference>
<feature type="binding site" evidence="9">
    <location>
        <begin position="41"/>
        <end position="45"/>
    </location>
    <ligand>
        <name>4-amino-2-methyl-5-(diphosphooxymethyl)pyrimidine</name>
        <dbReference type="ChEBI" id="CHEBI:57841"/>
    </ligand>
</feature>
<comment type="cofactor">
    <cofactor evidence="9">
        <name>Mg(2+)</name>
        <dbReference type="ChEBI" id="CHEBI:18420"/>
    </cofactor>
    <text evidence="9">Binds 1 Mg(2+) ion per subunit.</text>
</comment>
<dbReference type="PANTHER" id="PTHR20857:SF15">
    <property type="entry name" value="THIAMINE-PHOSPHATE SYNTHASE"/>
    <property type="match status" value="1"/>
</dbReference>
<evidence type="ECO:0000313" key="15">
    <source>
        <dbReference type="Proteomes" id="UP000254603"/>
    </source>
</evidence>
<name>A0A378XF24_9BURK</name>
<dbReference type="OrthoDB" id="9810880at2"/>
<dbReference type="GO" id="GO:0009228">
    <property type="term" value="P:thiamine biosynthetic process"/>
    <property type="evidence" value="ECO:0007669"/>
    <property type="project" value="UniProtKB-KW"/>
</dbReference>
<evidence type="ECO:0000313" key="13">
    <source>
        <dbReference type="EMBL" id="QPT40963.1"/>
    </source>
</evidence>
<keyword evidence="3 9" id="KW-0479">Metal-binding</keyword>
<dbReference type="InterPro" id="IPR022998">
    <property type="entry name" value="ThiamineP_synth_TenI"/>
</dbReference>
<keyword evidence="2 9" id="KW-0808">Transferase</keyword>
<reference evidence="13 16" key="2">
    <citation type="submission" date="2020-12" db="EMBL/GenBank/DDBJ databases">
        <title>FDA dAtabase for Regulatory Grade micrObial Sequences (FDA-ARGOS): Supporting development and validation of Infectious Disease Dx tests.</title>
        <authorList>
            <person name="Sproer C."/>
            <person name="Gronow S."/>
            <person name="Severitt S."/>
            <person name="Schroder I."/>
            <person name="Tallon L."/>
            <person name="Sadzewicz L."/>
            <person name="Zhao X."/>
            <person name="Boylan J."/>
            <person name="Ott S."/>
            <person name="Bowen H."/>
            <person name="Vavikolanu K."/>
            <person name="Mehta A."/>
            <person name="Aluvathingal J."/>
            <person name="Nadendla S."/>
            <person name="Lowell S."/>
            <person name="Myers T."/>
            <person name="Yan Y."/>
            <person name="Sichtig H."/>
        </authorList>
    </citation>
    <scope>NUCLEOTIDE SEQUENCE [LARGE SCALE GENOMIC DNA]</scope>
    <source>
        <strain evidence="13 16">FDAARGOS_872</strain>
    </source>
</reference>
<dbReference type="Pfam" id="PF02581">
    <property type="entry name" value="TMP-TENI"/>
    <property type="match status" value="1"/>
</dbReference>
<evidence type="ECO:0000313" key="14">
    <source>
        <dbReference type="EMBL" id="SUA53309.1"/>
    </source>
</evidence>
<dbReference type="EMBL" id="CP065725">
    <property type="protein sequence ID" value="QPT40963.1"/>
    <property type="molecule type" value="Genomic_DNA"/>
</dbReference>
<keyword evidence="5 9" id="KW-0784">Thiamine biosynthesis</keyword>
<feature type="binding site" evidence="9">
    <location>
        <position position="73"/>
    </location>
    <ligand>
        <name>4-amino-2-methyl-5-(diphosphooxymethyl)pyrimidine</name>
        <dbReference type="ChEBI" id="CHEBI:57841"/>
    </ligand>
</feature>
<comment type="catalytic activity">
    <reaction evidence="8 9 10">
        <text>2-[(2R,5Z)-2-carboxy-4-methylthiazol-5(2H)-ylidene]ethyl phosphate + 4-amino-2-methyl-5-(diphosphooxymethyl)pyrimidine + 2 H(+) = thiamine phosphate + CO2 + diphosphate</text>
        <dbReference type="Rhea" id="RHEA:47844"/>
        <dbReference type="ChEBI" id="CHEBI:15378"/>
        <dbReference type="ChEBI" id="CHEBI:16526"/>
        <dbReference type="ChEBI" id="CHEBI:33019"/>
        <dbReference type="ChEBI" id="CHEBI:37575"/>
        <dbReference type="ChEBI" id="CHEBI:57841"/>
        <dbReference type="ChEBI" id="CHEBI:62899"/>
        <dbReference type="EC" id="2.5.1.3"/>
    </reaction>
</comment>
<feature type="binding site" evidence="9">
    <location>
        <position position="115"/>
    </location>
    <ligand>
        <name>4-amino-2-methyl-5-(diphosphooxymethyl)pyrimidine</name>
        <dbReference type="ChEBI" id="CHEBI:57841"/>
    </ligand>
</feature>
<dbReference type="EMBL" id="UGSB01000001">
    <property type="protein sequence ID" value="SUA53309.1"/>
    <property type="molecule type" value="Genomic_DNA"/>
</dbReference>
<proteinExistence type="inferred from homology"/>
<evidence type="ECO:0000256" key="10">
    <source>
        <dbReference type="RuleBase" id="RU003826"/>
    </source>
</evidence>
<dbReference type="GO" id="GO:0004789">
    <property type="term" value="F:thiamine-phosphate diphosphorylase activity"/>
    <property type="evidence" value="ECO:0007669"/>
    <property type="project" value="UniProtKB-UniRule"/>
</dbReference>
<evidence type="ECO:0000256" key="3">
    <source>
        <dbReference type="ARBA" id="ARBA00022723"/>
    </source>
</evidence>
<evidence type="ECO:0000256" key="1">
    <source>
        <dbReference type="ARBA" id="ARBA00005165"/>
    </source>
</evidence>
<evidence type="ECO:0000256" key="5">
    <source>
        <dbReference type="ARBA" id="ARBA00022977"/>
    </source>
</evidence>
<dbReference type="STRING" id="1122619.GCA_000373745_00723"/>
<evidence type="ECO:0000256" key="9">
    <source>
        <dbReference type="HAMAP-Rule" id="MF_00097"/>
    </source>
</evidence>
<evidence type="ECO:0000256" key="7">
    <source>
        <dbReference type="ARBA" id="ARBA00047851"/>
    </source>
</evidence>
<reference evidence="14 15" key="1">
    <citation type="submission" date="2018-06" db="EMBL/GenBank/DDBJ databases">
        <authorList>
            <consortium name="Pathogen Informatics"/>
            <person name="Doyle S."/>
        </authorList>
    </citation>
    <scope>NUCLEOTIDE SEQUENCE [LARGE SCALE GENOMIC DNA]</scope>
    <source>
        <strain evidence="14 15">NCTC11997</strain>
    </source>
</reference>
<dbReference type="InterPro" id="IPR034291">
    <property type="entry name" value="TMP_synthase"/>
</dbReference>
<dbReference type="GO" id="GO:0000287">
    <property type="term" value="F:magnesium ion binding"/>
    <property type="evidence" value="ECO:0007669"/>
    <property type="project" value="UniProtKB-UniRule"/>
</dbReference>
<feature type="binding site" evidence="9">
    <location>
        <position position="145"/>
    </location>
    <ligand>
        <name>4-amino-2-methyl-5-(diphosphooxymethyl)pyrimidine</name>
        <dbReference type="ChEBI" id="CHEBI:57841"/>
    </ligand>
</feature>
<accession>A0A378XF24</accession>
<evidence type="ECO:0000313" key="16">
    <source>
        <dbReference type="Proteomes" id="UP000594903"/>
    </source>
</evidence>
<feature type="domain" description="Thiamine phosphate synthase/TenI" evidence="12">
    <location>
        <begin position="12"/>
        <end position="204"/>
    </location>
</feature>
<keyword evidence="16" id="KW-1185">Reference proteome</keyword>
<gene>
    <name evidence="9 14" type="primary">thiE</name>
    <name evidence="13" type="ORF">I6G29_05240</name>
    <name evidence="14" type="ORF">NCTC11997_01102</name>
</gene>
<evidence type="ECO:0000259" key="12">
    <source>
        <dbReference type="Pfam" id="PF02581"/>
    </source>
</evidence>